<dbReference type="EMBL" id="JAUTXU010000024">
    <property type="protein sequence ID" value="KAK3720008.1"/>
    <property type="molecule type" value="Genomic_DNA"/>
</dbReference>
<sequence length="581" mass="66642">MDLRESKREGQVPSWYSPDDRYEEILEAVDSEWSNRKQWTLSALDIRVDKTSFLATSAYQRPGAVYDLTKEDLRKQLEEVRMCFDVDQPARSHEAAEKLISLSSAALRWREERRSSTGRKAGEGLQKFLVTISSFVESFTGIAELMKAADSQYGGLAYGTVSLLLSVAVHKQRREEAIEEALEELTYAFPRLATLQELEPSFTLKGPIARSFALVVQFCRESIAYYADRWQRMKGAFSPAAHSMKPLAELRRVLAQAREETDLMLSKSIHDMQHRLRRTQELVEESSEASKESNLARVSRVLFVDDTLPDLDPRTGTDTDSEQYGKLLLCAFDMQGYQQEQRCQPTWEMFTQEHEFSHWLRSRSSRFLLCGGVNPNEGSIGQCGTLNWLSRASLDTVQYLQNQGESVIFFYCQTDWSLSTATRHSFQHVVNSLAYRLAGCYHGLLPSRLEKLESTARATVECGGQVRVVAALKPLRLLFSALSEDIKVNIIIDRLDQCKWEVNDTDTVIRFQDGIEGLLELMRIVKCCVKILLVVESFRAEKLFNRELSKKDRDQIGCKLRWEQETEDERLLRVIRREMSS</sequence>
<reference evidence="1" key="1">
    <citation type="submission" date="2023-07" db="EMBL/GenBank/DDBJ databases">
        <title>Black Yeasts Isolated from many extreme environments.</title>
        <authorList>
            <person name="Coleine C."/>
            <person name="Stajich J.E."/>
            <person name="Selbmann L."/>
        </authorList>
    </citation>
    <scope>NUCLEOTIDE SEQUENCE</scope>
    <source>
        <strain evidence="1">CCFEE 5714</strain>
    </source>
</reference>
<name>A0ACC3NPZ3_9PEZI</name>
<proteinExistence type="predicted"/>
<dbReference type="Proteomes" id="UP001281147">
    <property type="component" value="Unassembled WGS sequence"/>
</dbReference>
<evidence type="ECO:0000313" key="2">
    <source>
        <dbReference type="Proteomes" id="UP001281147"/>
    </source>
</evidence>
<gene>
    <name evidence="1" type="ORF">LTR37_004131</name>
</gene>
<organism evidence="1 2">
    <name type="scientific">Vermiconidia calcicola</name>
    <dbReference type="NCBI Taxonomy" id="1690605"/>
    <lineage>
        <taxon>Eukaryota</taxon>
        <taxon>Fungi</taxon>
        <taxon>Dikarya</taxon>
        <taxon>Ascomycota</taxon>
        <taxon>Pezizomycotina</taxon>
        <taxon>Dothideomycetes</taxon>
        <taxon>Dothideomycetidae</taxon>
        <taxon>Mycosphaerellales</taxon>
        <taxon>Extremaceae</taxon>
        <taxon>Vermiconidia</taxon>
    </lineage>
</organism>
<accession>A0ACC3NPZ3</accession>
<keyword evidence="2" id="KW-1185">Reference proteome</keyword>
<protein>
    <submittedName>
        <fullName evidence="1">Uncharacterized protein</fullName>
    </submittedName>
</protein>
<comment type="caution">
    <text evidence="1">The sequence shown here is derived from an EMBL/GenBank/DDBJ whole genome shotgun (WGS) entry which is preliminary data.</text>
</comment>
<evidence type="ECO:0000313" key="1">
    <source>
        <dbReference type="EMBL" id="KAK3720008.1"/>
    </source>
</evidence>